<sequence length="72" mass="7762">MSPVYTSTAECHNCTNADVHRAREEEHSDSTLSTPSNAPAARSTILVLKQLSVIFLCCMVNASSAHVLSFPI</sequence>
<dbReference type="Proteomes" id="UP000292957">
    <property type="component" value="Unassembled WGS sequence"/>
</dbReference>
<dbReference type="AlphaFoldDB" id="A0A4Q9P8I2"/>
<evidence type="ECO:0000256" key="1">
    <source>
        <dbReference type="SAM" id="MobiDB-lite"/>
    </source>
</evidence>
<feature type="compositionally biased region" description="Basic and acidic residues" evidence="1">
    <location>
        <begin position="20"/>
        <end position="29"/>
    </location>
</feature>
<gene>
    <name evidence="2" type="ORF">BD311DRAFT_772810</name>
</gene>
<accession>A0A4Q9P8I2</accession>
<proteinExistence type="predicted"/>
<name>A0A4Q9P8I2_9APHY</name>
<feature type="region of interest" description="Disordered" evidence="1">
    <location>
        <begin position="20"/>
        <end position="39"/>
    </location>
</feature>
<protein>
    <submittedName>
        <fullName evidence="2">Uncharacterized protein</fullName>
    </submittedName>
</protein>
<dbReference type="EMBL" id="ML143386">
    <property type="protein sequence ID" value="TBU35752.1"/>
    <property type="molecule type" value="Genomic_DNA"/>
</dbReference>
<reference evidence="2" key="1">
    <citation type="submission" date="2019-01" db="EMBL/GenBank/DDBJ databases">
        <title>Draft genome sequences of three monokaryotic isolates of the white-rot basidiomycete fungus Dichomitus squalens.</title>
        <authorList>
            <consortium name="DOE Joint Genome Institute"/>
            <person name="Lopez S.C."/>
            <person name="Andreopoulos B."/>
            <person name="Pangilinan J."/>
            <person name="Lipzen A."/>
            <person name="Riley R."/>
            <person name="Ahrendt S."/>
            <person name="Ng V."/>
            <person name="Barry K."/>
            <person name="Daum C."/>
            <person name="Grigoriev I.V."/>
            <person name="Hilden K.S."/>
            <person name="Makela M.R."/>
            <person name="de Vries R.P."/>
        </authorList>
    </citation>
    <scope>NUCLEOTIDE SEQUENCE [LARGE SCALE GENOMIC DNA]</scope>
    <source>
        <strain evidence="2">OM18370.1</strain>
    </source>
</reference>
<organism evidence="2">
    <name type="scientific">Dichomitus squalens</name>
    <dbReference type="NCBI Taxonomy" id="114155"/>
    <lineage>
        <taxon>Eukaryota</taxon>
        <taxon>Fungi</taxon>
        <taxon>Dikarya</taxon>
        <taxon>Basidiomycota</taxon>
        <taxon>Agaricomycotina</taxon>
        <taxon>Agaricomycetes</taxon>
        <taxon>Polyporales</taxon>
        <taxon>Polyporaceae</taxon>
        <taxon>Dichomitus</taxon>
    </lineage>
</organism>
<evidence type="ECO:0000313" key="2">
    <source>
        <dbReference type="EMBL" id="TBU35752.1"/>
    </source>
</evidence>